<reference evidence="1 2" key="1">
    <citation type="journal article" date="2019" name="Int. J. Syst. Evol. Microbiol.">
        <title>The Global Catalogue of Microorganisms (GCM) 10K type strain sequencing project: providing services to taxonomists for standard genome sequencing and annotation.</title>
        <authorList>
            <consortium name="The Broad Institute Genomics Platform"/>
            <consortium name="The Broad Institute Genome Sequencing Center for Infectious Disease"/>
            <person name="Wu L."/>
            <person name="Ma J."/>
        </authorList>
    </citation>
    <scope>NUCLEOTIDE SEQUENCE [LARGE SCALE GENOMIC DNA]</scope>
    <source>
        <strain evidence="1 2">JCM 4788</strain>
    </source>
</reference>
<sequence length="77" mass="8314">MVHDLGLDLDARQDPRVAGDGLAVDDEQRRELDRVAHLAIGNLVNLDDVADSNLVLTTAATHDCVHADLTLSLVMDL</sequence>
<dbReference type="EMBL" id="BAAABX010000067">
    <property type="protein sequence ID" value="GAA0431897.1"/>
    <property type="molecule type" value="Genomic_DNA"/>
</dbReference>
<evidence type="ECO:0000313" key="1">
    <source>
        <dbReference type="EMBL" id="GAA0431897.1"/>
    </source>
</evidence>
<accession>A0ABN0Z407</accession>
<dbReference type="Proteomes" id="UP001500879">
    <property type="component" value="Unassembled WGS sequence"/>
</dbReference>
<evidence type="ECO:0000313" key="2">
    <source>
        <dbReference type="Proteomes" id="UP001500879"/>
    </source>
</evidence>
<comment type="caution">
    <text evidence="1">The sequence shown here is derived from an EMBL/GenBank/DDBJ whole genome shotgun (WGS) entry which is preliminary data.</text>
</comment>
<protein>
    <submittedName>
        <fullName evidence="1">Uncharacterized protein</fullName>
    </submittedName>
</protein>
<name>A0ABN0Z407_9ACTN</name>
<proteinExistence type="predicted"/>
<organism evidence="1 2">
    <name type="scientific">Streptomyces luteireticuli</name>
    <dbReference type="NCBI Taxonomy" id="173858"/>
    <lineage>
        <taxon>Bacteria</taxon>
        <taxon>Bacillati</taxon>
        <taxon>Actinomycetota</taxon>
        <taxon>Actinomycetes</taxon>
        <taxon>Kitasatosporales</taxon>
        <taxon>Streptomycetaceae</taxon>
        <taxon>Streptomyces</taxon>
    </lineage>
</organism>
<keyword evidence="2" id="KW-1185">Reference proteome</keyword>
<gene>
    <name evidence="1" type="ORF">GCM10010357_61880</name>
</gene>